<dbReference type="InterPro" id="IPR026607">
    <property type="entry name" value="DMRT"/>
</dbReference>
<dbReference type="PROSITE" id="PS50809">
    <property type="entry name" value="DM_2"/>
    <property type="match status" value="1"/>
</dbReference>
<comment type="subcellular location">
    <subcellularLocation>
        <location evidence="5">Nucleus</location>
    </subcellularLocation>
</comment>
<dbReference type="PANTHER" id="PTHR12322:SF125">
    <property type="entry name" value="PROTEIN MALE ABNORMAL 3"/>
    <property type="match status" value="1"/>
</dbReference>
<dbReference type="SMART" id="SM00301">
    <property type="entry name" value="DM"/>
    <property type="match status" value="1"/>
</dbReference>
<dbReference type="Proteomes" id="UP000887563">
    <property type="component" value="Unplaced"/>
</dbReference>
<proteinExistence type="predicted"/>
<keyword evidence="4 5" id="KW-0539">Nucleus</keyword>
<dbReference type="PROSITE" id="PS40000">
    <property type="entry name" value="DM_1"/>
    <property type="match status" value="1"/>
</dbReference>
<evidence type="ECO:0000259" key="6">
    <source>
        <dbReference type="PROSITE" id="PS50809"/>
    </source>
</evidence>
<keyword evidence="3 5" id="KW-0238">DNA-binding</keyword>
<dbReference type="Pfam" id="PF00751">
    <property type="entry name" value="DM"/>
    <property type="match status" value="1"/>
</dbReference>
<dbReference type="SUPFAM" id="SSF82927">
    <property type="entry name" value="Cysteine-rich DNA binding domain, (DM domain)"/>
    <property type="match status" value="1"/>
</dbReference>
<evidence type="ECO:0000313" key="8">
    <source>
        <dbReference type="WBParaSite" id="Minc3s00045g02471"/>
    </source>
</evidence>
<evidence type="ECO:0000256" key="1">
    <source>
        <dbReference type="ARBA" id="ARBA00022723"/>
    </source>
</evidence>
<evidence type="ECO:0000256" key="5">
    <source>
        <dbReference type="PROSITE-ProRule" id="PRU00070"/>
    </source>
</evidence>
<keyword evidence="2 5" id="KW-0862">Zinc</keyword>
<dbReference type="Gene3D" id="4.10.1040.10">
    <property type="entry name" value="DM DNA-binding domain"/>
    <property type="match status" value="1"/>
</dbReference>
<evidence type="ECO:0000313" key="7">
    <source>
        <dbReference type="Proteomes" id="UP000887563"/>
    </source>
</evidence>
<evidence type="ECO:0000256" key="2">
    <source>
        <dbReference type="ARBA" id="ARBA00022833"/>
    </source>
</evidence>
<keyword evidence="1 5" id="KW-0479">Metal-binding</keyword>
<feature type="domain" description="DM" evidence="6">
    <location>
        <begin position="38"/>
        <end position="86"/>
    </location>
</feature>
<feature type="DNA-binding region" description="DM" evidence="5">
    <location>
        <begin position="38"/>
        <end position="86"/>
    </location>
</feature>
<dbReference type="GO" id="GO:0000981">
    <property type="term" value="F:DNA-binding transcription factor activity, RNA polymerase II-specific"/>
    <property type="evidence" value="ECO:0007669"/>
    <property type="project" value="TreeGrafter"/>
</dbReference>
<name>A0A914KLY0_MELIC</name>
<organism evidence="7 8">
    <name type="scientific">Meloidogyne incognita</name>
    <name type="common">Southern root-knot nematode worm</name>
    <name type="synonym">Oxyuris incognita</name>
    <dbReference type="NCBI Taxonomy" id="6306"/>
    <lineage>
        <taxon>Eukaryota</taxon>
        <taxon>Metazoa</taxon>
        <taxon>Ecdysozoa</taxon>
        <taxon>Nematoda</taxon>
        <taxon>Chromadorea</taxon>
        <taxon>Rhabditida</taxon>
        <taxon>Tylenchina</taxon>
        <taxon>Tylenchomorpha</taxon>
        <taxon>Tylenchoidea</taxon>
        <taxon>Meloidogynidae</taxon>
        <taxon>Meloidogyninae</taxon>
        <taxon>Meloidogyne</taxon>
        <taxon>Meloidogyne incognita group</taxon>
    </lineage>
</organism>
<evidence type="ECO:0000256" key="3">
    <source>
        <dbReference type="ARBA" id="ARBA00023125"/>
    </source>
</evidence>
<evidence type="ECO:0000256" key="4">
    <source>
        <dbReference type="ARBA" id="ARBA00023242"/>
    </source>
</evidence>
<dbReference type="WBParaSite" id="Minc3s00045g02471">
    <property type="protein sequence ID" value="Minc3s00045g02471"/>
    <property type="gene ID" value="Minc3s00045g02471"/>
</dbReference>
<dbReference type="FunFam" id="4.10.1040.10:FF:000001">
    <property type="entry name" value="doublesex- and mab-3-related transcription factor 1"/>
    <property type="match status" value="1"/>
</dbReference>
<sequence>MVIKRRRLNKALNSRRHGKGKFKLIKKPSGSKLRNPTCARCSAHGKESTLRGHKKTLCPFRICYCEKCCLVEERRRLMAAQIKLRRRQKIRVRAPNIHDDENDKLFPHIFNANNCCFSGSSNITKQQKLIKQYISRSQQNPFKDKEQEEFIETPDLPTHSQYLQRQHFQHTSQISANFPLAEQFTSEITQNQHRQPIYLSFNNSPQQQYCINPQPPTITPNIHRTYTINAAMRNNSLAPRLYLVSQQRPVGGQLLVYSQLSLPPIFSQLGHQQVGTLISNTSQQINSQQKQNFLQQISTNSQQTSNTSSLYELFSSLPTSILAQIPPTNFIHN</sequence>
<dbReference type="GO" id="GO:0046872">
    <property type="term" value="F:metal ion binding"/>
    <property type="evidence" value="ECO:0007669"/>
    <property type="project" value="UniProtKB-KW"/>
</dbReference>
<dbReference type="GO" id="GO:0005634">
    <property type="term" value="C:nucleus"/>
    <property type="evidence" value="ECO:0007669"/>
    <property type="project" value="UniProtKB-SubCell"/>
</dbReference>
<reference evidence="8" key="1">
    <citation type="submission" date="2022-11" db="UniProtKB">
        <authorList>
            <consortium name="WormBaseParasite"/>
        </authorList>
    </citation>
    <scope>IDENTIFICATION</scope>
</reference>
<dbReference type="InterPro" id="IPR036407">
    <property type="entry name" value="DM_DNA-bd_sf"/>
</dbReference>
<dbReference type="GO" id="GO:0007548">
    <property type="term" value="P:sex differentiation"/>
    <property type="evidence" value="ECO:0007669"/>
    <property type="project" value="TreeGrafter"/>
</dbReference>
<dbReference type="AlphaFoldDB" id="A0A914KLY0"/>
<keyword evidence="7" id="KW-1185">Reference proteome</keyword>
<accession>A0A914KLY0</accession>
<dbReference type="InterPro" id="IPR001275">
    <property type="entry name" value="DM_DNA-bd"/>
</dbReference>
<dbReference type="GO" id="GO:0000978">
    <property type="term" value="F:RNA polymerase II cis-regulatory region sequence-specific DNA binding"/>
    <property type="evidence" value="ECO:0007669"/>
    <property type="project" value="TreeGrafter"/>
</dbReference>
<protein>
    <submittedName>
        <fullName evidence="8">DM domain-containing protein</fullName>
    </submittedName>
</protein>
<dbReference type="PANTHER" id="PTHR12322">
    <property type="entry name" value="DOUBLESEX AND MAB-3 RELATED TRANSCRIPTION FACTOR DMRT"/>
    <property type="match status" value="1"/>
</dbReference>